<protein>
    <submittedName>
        <fullName evidence="10">RRM domain-containing protein</fullName>
    </submittedName>
</protein>
<dbReference type="GO" id="GO:0003729">
    <property type="term" value="F:mRNA binding"/>
    <property type="evidence" value="ECO:0007669"/>
    <property type="project" value="TreeGrafter"/>
</dbReference>
<comment type="subcellular location">
    <subcellularLocation>
        <location evidence="1">Cytoplasm</location>
    </subcellularLocation>
</comment>
<evidence type="ECO:0000256" key="7">
    <source>
        <dbReference type="SAM" id="MobiDB-lite"/>
    </source>
</evidence>
<dbReference type="InterPro" id="IPR000504">
    <property type="entry name" value="RRM_dom"/>
</dbReference>
<dbReference type="AlphaFoldDB" id="A0A1I8HA99"/>
<keyword evidence="3" id="KW-0963">Cytoplasm</keyword>
<feature type="domain" description="RRM" evidence="8">
    <location>
        <begin position="33"/>
        <end position="110"/>
    </location>
</feature>
<evidence type="ECO:0000313" key="9">
    <source>
        <dbReference type="Proteomes" id="UP000095280"/>
    </source>
</evidence>
<dbReference type="PANTHER" id="PTHR48032">
    <property type="entry name" value="RNA-BINDING PROTEIN MUSASHI HOMOLOG RBP6"/>
    <property type="match status" value="1"/>
</dbReference>
<dbReference type="SMART" id="SM00360">
    <property type="entry name" value="RRM"/>
    <property type="match status" value="1"/>
</dbReference>
<feature type="compositionally biased region" description="Pro residues" evidence="7">
    <location>
        <begin position="139"/>
        <end position="150"/>
    </location>
</feature>
<dbReference type="InterPro" id="IPR012677">
    <property type="entry name" value="Nucleotide-bd_a/b_plait_sf"/>
</dbReference>
<proteinExistence type="inferred from homology"/>
<evidence type="ECO:0000256" key="2">
    <source>
        <dbReference type="ARBA" id="ARBA00006635"/>
    </source>
</evidence>
<dbReference type="PANTHER" id="PTHR48032:SF18">
    <property type="entry name" value="RRM DOMAIN-CONTAINING PROTEIN"/>
    <property type="match status" value="1"/>
</dbReference>
<dbReference type="WBParaSite" id="maker-uti_cns_0005163-snap-gene-0.7-mRNA-1">
    <property type="protein sequence ID" value="maker-uti_cns_0005163-snap-gene-0.7-mRNA-1"/>
    <property type="gene ID" value="maker-uti_cns_0005163-snap-gene-0.7"/>
</dbReference>
<dbReference type="Pfam" id="PF00076">
    <property type="entry name" value="RRM_1"/>
    <property type="match status" value="1"/>
</dbReference>
<dbReference type="GO" id="GO:0005737">
    <property type="term" value="C:cytoplasm"/>
    <property type="evidence" value="ECO:0007669"/>
    <property type="project" value="UniProtKB-SubCell"/>
</dbReference>
<keyword evidence="4" id="KW-0677">Repeat</keyword>
<dbReference type="CDD" id="cd12323">
    <property type="entry name" value="RRM2_MSI"/>
    <property type="match status" value="1"/>
</dbReference>
<name>A0A1I8HA99_9PLAT</name>
<reference evidence="10" key="1">
    <citation type="submission" date="2016-11" db="UniProtKB">
        <authorList>
            <consortium name="WormBaseParasite"/>
        </authorList>
    </citation>
    <scope>IDENTIFICATION</scope>
</reference>
<dbReference type="InterPro" id="IPR035979">
    <property type="entry name" value="RBD_domain_sf"/>
</dbReference>
<dbReference type="PROSITE" id="PS50102">
    <property type="entry name" value="RRM"/>
    <property type="match status" value="1"/>
</dbReference>
<organism evidence="9 10">
    <name type="scientific">Macrostomum lignano</name>
    <dbReference type="NCBI Taxonomy" id="282301"/>
    <lineage>
        <taxon>Eukaryota</taxon>
        <taxon>Metazoa</taxon>
        <taxon>Spiralia</taxon>
        <taxon>Lophotrochozoa</taxon>
        <taxon>Platyhelminthes</taxon>
        <taxon>Rhabditophora</taxon>
        <taxon>Macrostomorpha</taxon>
        <taxon>Macrostomida</taxon>
        <taxon>Macrostomidae</taxon>
        <taxon>Macrostomum</taxon>
    </lineage>
</organism>
<dbReference type="SUPFAM" id="SSF54928">
    <property type="entry name" value="RNA-binding domain, RBD"/>
    <property type="match status" value="1"/>
</dbReference>
<evidence type="ECO:0000313" key="10">
    <source>
        <dbReference type="WBParaSite" id="maker-uti_cns_0005163-snap-gene-0.7-mRNA-1"/>
    </source>
</evidence>
<dbReference type="Proteomes" id="UP000095280">
    <property type="component" value="Unplaced"/>
</dbReference>
<evidence type="ECO:0000256" key="4">
    <source>
        <dbReference type="ARBA" id="ARBA00022737"/>
    </source>
</evidence>
<evidence type="ECO:0000256" key="1">
    <source>
        <dbReference type="ARBA" id="ARBA00004496"/>
    </source>
</evidence>
<dbReference type="Gene3D" id="3.30.70.330">
    <property type="match status" value="1"/>
</dbReference>
<keyword evidence="5 6" id="KW-0694">RNA-binding</keyword>
<dbReference type="GO" id="GO:0006417">
    <property type="term" value="P:regulation of translation"/>
    <property type="evidence" value="ECO:0007669"/>
    <property type="project" value="TreeGrafter"/>
</dbReference>
<sequence length="187" mass="21006">MYTSIAPSLSLPNPSLISNNLSLTQQQQLQKTKKVFVGGISNSTTADELKEHFCKFGKIESCELMMDKTTNRHRGFGFVTFEMEESADKVCDIHFHELNSKMVECKKALPKECTSLASYQCPTRLLLVQPPQAWRTPTQPLPQPPQPPRPLQLVSKRQLPLQLQQPQCRSLQPLQATTVCPGTTCPQ</sequence>
<evidence type="ECO:0000256" key="6">
    <source>
        <dbReference type="PROSITE-ProRule" id="PRU00176"/>
    </source>
</evidence>
<comment type="similarity">
    <text evidence="2">Belongs to the Musashi family.</text>
</comment>
<feature type="region of interest" description="Disordered" evidence="7">
    <location>
        <begin position="134"/>
        <end position="155"/>
    </location>
</feature>
<dbReference type="InterPro" id="IPR034126">
    <property type="entry name" value="MSI_RRM2"/>
</dbReference>
<evidence type="ECO:0000256" key="5">
    <source>
        <dbReference type="ARBA" id="ARBA00022884"/>
    </source>
</evidence>
<accession>A0A1I8HA99</accession>
<evidence type="ECO:0000256" key="3">
    <source>
        <dbReference type="ARBA" id="ARBA00022490"/>
    </source>
</evidence>
<keyword evidence="9" id="KW-1185">Reference proteome</keyword>
<evidence type="ECO:0000259" key="8">
    <source>
        <dbReference type="PROSITE" id="PS50102"/>
    </source>
</evidence>